<proteinExistence type="predicted"/>
<evidence type="ECO:0000256" key="4">
    <source>
        <dbReference type="ARBA" id="ARBA00022840"/>
    </source>
</evidence>
<dbReference type="Gene3D" id="1.10.510.10">
    <property type="entry name" value="Transferase(Phosphotransferase) domain 1"/>
    <property type="match status" value="1"/>
</dbReference>
<dbReference type="RefSeq" id="WP_011051225.1">
    <property type="nucleotide sequence ID" value="NZ_CAVLHM010000059.1"/>
</dbReference>
<evidence type="ECO:0000256" key="2">
    <source>
        <dbReference type="ARBA" id="ARBA00022741"/>
    </source>
</evidence>
<gene>
    <name evidence="5" type="ORF">GUH15_32030</name>
</gene>
<evidence type="ECO:0000313" key="6">
    <source>
        <dbReference type="Proteomes" id="UP000653002"/>
    </source>
</evidence>
<dbReference type="Pfam" id="PF00069">
    <property type="entry name" value="Pkinase"/>
    <property type="match status" value="1"/>
</dbReference>
<accession>A0A7U2Q3F8</accession>
<comment type="caution">
    <text evidence="5">The sequence shown here is derived from an EMBL/GenBank/DDBJ whole genome shotgun (WGS) entry which is preliminary data.</text>
</comment>
<dbReference type="GeneID" id="66911056"/>
<keyword evidence="3 5" id="KW-0418">Kinase</keyword>
<organism evidence="5 6">
    <name type="scientific">Xanthomonas citri pv. citri</name>
    <dbReference type="NCBI Taxonomy" id="611301"/>
    <lineage>
        <taxon>Bacteria</taxon>
        <taxon>Pseudomonadati</taxon>
        <taxon>Pseudomonadota</taxon>
        <taxon>Gammaproteobacteria</taxon>
        <taxon>Lysobacterales</taxon>
        <taxon>Lysobacteraceae</taxon>
        <taxon>Xanthomonas</taxon>
    </lineage>
</organism>
<dbReference type="CDD" id="cd14014">
    <property type="entry name" value="STKc_PknB_like"/>
    <property type="match status" value="1"/>
</dbReference>
<dbReference type="GO" id="GO:0004674">
    <property type="term" value="F:protein serine/threonine kinase activity"/>
    <property type="evidence" value="ECO:0007669"/>
    <property type="project" value="TreeGrafter"/>
</dbReference>
<dbReference type="GO" id="GO:0005524">
    <property type="term" value="F:ATP binding"/>
    <property type="evidence" value="ECO:0007669"/>
    <property type="project" value="UniProtKB-KW"/>
</dbReference>
<dbReference type="InterPro" id="IPR008271">
    <property type="entry name" value="Ser/Thr_kinase_AS"/>
</dbReference>
<protein>
    <submittedName>
        <fullName evidence="5">Protein kinase</fullName>
    </submittedName>
</protein>
<dbReference type="PROSITE" id="PS00108">
    <property type="entry name" value="PROTEIN_KINASE_ST"/>
    <property type="match status" value="1"/>
</dbReference>
<dbReference type="EMBL" id="JAABFR010002770">
    <property type="protein sequence ID" value="MBD4340591.1"/>
    <property type="molecule type" value="Genomic_DNA"/>
</dbReference>
<reference evidence="5" key="1">
    <citation type="submission" date="2020-01" db="EMBL/GenBank/DDBJ databases">
        <authorList>
            <person name="Richard D."/>
        </authorList>
    </citation>
    <scope>NUCLEOTIDE SEQUENCE</scope>
    <source>
        <strain evidence="5">JP541</strain>
    </source>
</reference>
<dbReference type="SMART" id="SM00220">
    <property type="entry name" value="S_TKc"/>
    <property type="match status" value="1"/>
</dbReference>
<dbReference type="OMA" id="ALIDWRT"/>
<dbReference type="PANTHER" id="PTHR43289:SF6">
    <property type="entry name" value="SERINE_THREONINE-PROTEIN KINASE NEKL-3"/>
    <property type="match status" value="1"/>
</dbReference>
<evidence type="ECO:0000256" key="3">
    <source>
        <dbReference type="ARBA" id="ARBA00022777"/>
    </source>
</evidence>
<dbReference type="InterPro" id="IPR000719">
    <property type="entry name" value="Prot_kinase_dom"/>
</dbReference>
<keyword evidence="1" id="KW-0808">Transferase</keyword>
<dbReference type="PROSITE" id="PS50011">
    <property type="entry name" value="PROTEIN_KINASE_DOM"/>
    <property type="match status" value="1"/>
</dbReference>
<evidence type="ECO:0000256" key="1">
    <source>
        <dbReference type="ARBA" id="ARBA00022679"/>
    </source>
</evidence>
<keyword evidence="4" id="KW-0067">ATP-binding</keyword>
<dbReference type="PANTHER" id="PTHR43289">
    <property type="entry name" value="MITOGEN-ACTIVATED PROTEIN KINASE KINASE KINASE 20-RELATED"/>
    <property type="match status" value="1"/>
</dbReference>
<evidence type="ECO:0000313" key="5">
    <source>
        <dbReference type="EMBL" id="MBD4340591.1"/>
    </source>
</evidence>
<name>A0A7U2Q3F8_XANCI</name>
<keyword evidence="2" id="KW-0547">Nucleotide-binding</keyword>
<dbReference type="Proteomes" id="UP000653002">
    <property type="component" value="Unassembled WGS sequence"/>
</dbReference>
<dbReference type="InterPro" id="IPR011009">
    <property type="entry name" value="Kinase-like_dom_sf"/>
</dbReference>
<dbReference type="AlphaFoldDB" id="A0A7U2Q3F8"/>
<sequence>MSAQLNLDLVAEQLCQQCGFEFKGLLGKGAFKSAYLSVHKSYPFALKIAAIAGDANRLVREADALKECSHASVAKLLQAFSYAHGTHHLWVVYEEYLGGGTLEARLKLGALPPAVVRALGVRLAEVLEHLESKRLVHRDIKPANIMFRDDRDPHPVLTDFGIVRMLDQPTLTHAFMQMGPGTPAYAAPEQLTNDKALIDWRTDQFGVAIVLAECLLGHHPFLEPGKTINDAIISVAAKHEMPATNAQRLTAMGFGCITRALKPWPVSRYRRPSDFIKSLTQA</sequence>
<dbReference type="SUPFAM" id="SSF56112">
    <property type="entry name" value="Protein kinase-like (PK-like)"/>
    <property type="match status" value="1"/>
</dbReference>